<protein>
    <submittedName>
        <fullName evidence="1">Uncharacterized protein</fullName>
    </submittedName>
</protein>
<dbReference type="AlphaFoldDB" id="A0A944CB34"/>
<gene>
    <name evidence="1" type="ORF">DYI23_05400</name>
</gene>
<comment type="caution">
    <text evidence="1">The sequence shown here is derived from an EMBL/GenBank/DDBJ whole genome shotgun (WGS) entry which is preliminary data.</text>
</comment>
<reference evidence="1" key="2">
    <citation type="journal article" date="2021" name="Microorganisms">
        <title>Bacterial Dimethylsulfoniopropionate Biosynthesis in the East China Sea.</title>
        <authorList>
            <person name="Liu J."/>
            <person name="Zhang Y."/>
            <person name="Liu J."/>
            <person name="Zhong H."/>
            <person name="Williams B.T."/>
            <person name="Zheng Y."/>
            <person name="Curson A.R.J."/>
            <person name="Sun C."/>
            <person name="Sun H."/>
            <person name="Song D."/>
            <person name="Wagner Mackenzie B."/>
            <person name="Bermejo Martinez A."/>
            <person name="Todd J.D."/>
            <person name="Zhang X.H."/>
        </authorList>
    </citation>
    <scope>NUCLEOTIDE SEQUENCE</scope>
    <source>
        <strain evidence="1">AESS21</strain>
    </source>
</reference>
<name>A0A944CB34_9HYPH</name>
<proteinExistence type="predicted"/>
<dbReference type="Proteomes" id="UP000705379">
    <property type="component" value="Unassembled WGS sequence"/>
</dbReference>
<sequence>MRRAGRLRSWRGKGEGTDQARRLLSIPGQLSFVTLPDLPGTMRPQAIKQQDLLSTFKNAVLQTL</sequence>
<evidence type="ECO:0000313" key="2">
    <source>
        <dbReference type="Proteomes" id="UP000705379"/>
    </source>
</evidence>
<reference evidence="1" key="1">
    <citation type="submission" date="2018-08" db="EMBL/GenBank/DDBJ databases">
        <authorList>
            <person name="Jin W."/>
            <person name="Wang H."/>
            <person name="Yang Y."/>
            <person name="Li M."/>
            <person name="Liu J."/>
        </authorList>
    </citation>
    <scope>NUCLEOTIDE SEQUENCE</scope>
    <source>
        <strain evidence="1">AESS21</strain>
    </source>
</reference>
<evidence type="ECO:0000313" key="1">
    <source>
        <dbReference type="EMBL" id="MBS8259649.1"/>
    </source>
</evidence>
<accession>A0A944CB34</accession>
<organism evidence="1 2">
    <name type="scientific">Roseibium polysiphoniae</name>
    <dbReference type="NCBI Taxonomy" id="2571221"/>
    <lineage>
        <taxon>Bacteria</taxon>
        <taxon>Pseudomonadati</taxon>
        <taxon>Pseudomonadota</taxon>
        <taxon>Alphaproteobacteria</taxon>
        <taxon>Hyphomicrobiales</taxon>
        <taxon>Stappiaceae</taxon>
        <taxon>Roseibium</taxon>
    </lineage>
</organism>
<dbReference type="EMBL" id="QTKU01000001">
    <property type="protein sequence ID" value="MBS8259649.1"/>
    <property type="molecule type" value="Genomic_DNA"/>
</dbReference>